<dbReference type="Gene3D" id="3.30.470.20">
    <property type="entry name" value="ATP-grasp fold, B domain"/>
    <property type="match status" value="1"/>
</dbReference>
<dbReference type="EMBL" id="JAUSTY010000010">
    <property type="protein sequence ID" value="MDQ0166752.1"/>
    <property type="molecule type" value="Genomic_DNA"/>
</dbReference>
<evidence type="ECO:0000256" key="3">
    <source>
        <dbReference type="ARBA" id="ARBA00010871"/>
    </source>
</evidence>
<evidence type="ECO:0000259" key="15">
    <source>
        <dbReference type="PROSITE" id="PS50975"/>
    </source>
</evidence>
<evidence type="ECO:0000256" key="4">
    <source>
        <dbReference type="ARBA" id="ARBA00022598"/>
    </source>
</evidence>
<dbReference type="Proteomes" id="UP001235840">
    <property type="component" value="Unassembled WGS sequence"/>
</dbReference>
<dbReference type="InterPro" id="IPR011761">
    <property type="entry name" value="ATP-grasp"/>
</dbReference>
<dbReference type="NCBIfam" id="NF002526">
    <property type="entry name" value="PRK01966.1-2"/>
    <property type="match status" value="1"/>
</dbReference>
<proteinExistence type="inferred from homology"/>
<name>A0ABT9W0K0_9BACI</name>
<evidence type="ECO:0000256" key="10">
    <source>
        <dbReference type="ARBA" id="ARBA00022984"/>
    </source>
</evidence>
<dbReference type="NCBIfam" id="NF002378">
    <property type="entry name" value="PRK01372.1"/>
    <property type="match status" value="1"/>
</dbReference>
<dbReference type="RefSeq" id="WP_307395205.1">
    <property type="nucleotide sequence ID" value="NZ_BAAADK010000047.1"/>
</dbReference>
<dbReference type="Gene3D" id="3.30.1490.20">
    <property type="entry name" value="ATP-grasp fold, A domain"/>
    <property type="match status" value="1"/>
</dbReference>
<comment type="catalytic activity">
    <reaction evidence="13">
        <text>2 D-alanine + ATP = D-alanyl-D-alanine + ADP + phosphate + H(+)</text>
        <dbReference type="Rhea" id="RHEA:11224"/>
        <dbReference type="ChEBI" id="CHEBI:15378"/>
        <dbReference type="ChEBI" id="CHEBI:30616"/>
        <dbReference type="ChEBI" id="CHEBI:43474"/>
        <dbReference type="ChEBI" id="CHEBI:57416"/>
        <dbReference type="ChEBI" id="CHEBI:57822"/>
        <dbReference type="ChEBI" id="CHEBI:456216"/>
        <dbReference type="EC" id="6.3.2.4"/>
    </reaction>
</comment>
<protein>
    <recommendedName>
        <fullName evidence="13">D-alanine--D-alanine ligase</fullName>
        <ecNumber evidence="13">6.3.2.4</ecNumber>
    </recommendedName>
    <alternativeName>
        <fullName evidence="13">D-Ala-D-Ala ligase</fullName>
    </alternativeName>
    <alternativeName>
        <fullName evidence="13">D-alanylalanine synthetase</fullName>
    </alternativeName>
</protein>
<comment type="caution">
    <text evidence="16">The sequence shown here is derived from an EMBL/GenBank/DDBJ whole genome shotgun (WGS) entry which is preliminary data.</text>
</comment>
<keyword evidence="9 13" id="KW-0133">Cell shape</keyword>
<comment type="similarity">
    <text evidence="3 13">Belongs to the D-alanine--D-alanine ligase family.</text>
</comment>
<keyword evidence="10 13" id="KW-0573">Peptidoglycan synthesis</keyword>
<evidence type="ECO:0000313" key="16">
    <source>
        <dbReference type="EMBL" id="MDQ0166752.1"/>
    </source>
</evidence>
<comment type="cofactor">
    <cofactor evidence="1">
        <name>Mn(2+)</name>
        <dbReference type="ChEBI" id="CHEBI:29035"/>
    </cofactor>
</comment>
<dbReference type="EC" id="6.3.2.4" evidence="13"/>
<evidence type="ECO:0000256" key="8">
    <source>
        <dbReference type="ARBA" id="ARBA00022842"/>
    </source>
</evidence>
<accession>A0ABT9W0K0</accession>
<sequence length="359" mass="39927">MSQKQTIGLIYGGKSSEHEVSLLTAFSVTEAINYEKYDVLPLYIKLDGTWVRGKKYSTVPEKASELRLDQKDNTTSFVSLFDLAQELDVAFPVIHGPFGEDGTLQGLLEMLDIPYVGSGVVGSALAMDKVMMKNIFSSAGLPQCNYLSYTRKELKQGELEKITQQIEDQLGYPCFVKPVNLGSSVGISKAKNMEELEVALLTAASYDNKVIVEEMIDGREVEIGVLGNDELQTSVVGEIKSVNEFYDYASKYKNIGTELVIPAQIPNHVTEQITEIAKKAFTVLECSGLSRVDFFWNPKDDQVILNEINTMPGFTPYSMYPLLFKAAGTSYPMLIEKLIELGLERYAEKKQNQITAESL</sequence>
<keyword evidence="5" id="KW-0479">Metal-binding</keyword>
<comment type="pathway">
    <text evidence="13">Cell wall biogenesis; peptidoglycan biosynthesis.</text>
</comment>
<keyword evidence="12 13" id="KW-0961">Cell wall biogenesis/degradation</keyword>
<comment type="cofactor">
    <cofactor evidence="2">
        <name>Mg(2+)</name>
        <dbReference type="ChEBI" id="CHEBI:18420"/>
    </cofactor>
</comment>
<dbReference type="Pfam" id="PF07478">
    <property type="entry name" value="Dala_Dala_lig_C"/>
    <property type="match status" value="1"/>
</dbReference>
<dbReference type="PANTHER" id="PTHR23132:SF25">
    <property type="entry name" value="D-ALANINE--D-ALANINE LIGASE A"/>
    <property type="match status" value="1"/>
</dbReference>
<keyword evidence="8" id="KW-0460">Magnesium</keyword>
<dbReference type="InterPro" id="IPR005905">
    <property type="entry name" value="D_ala_D_ala"/>
</dbReference>
<evidence type="ECO:0000313" key="17">
    <source>
        <dbReference type="Proteomes" id="UP001235840"/>
    </source>
</evidence>
<evidence type="ECO:0000256" key="13">
    <source>
        <dbReference type="HAMAP-Rule" id="MF_00047"/>
    </source>
</evidence>
<reference evidence="16 17" key="1">
    <citation type="submission" date="2023-07" db="EMBL/GenBank/DDBJ databases">
        <title>Genomic Encyclopedia of Type Strains, Phase IV (KMG-IV): sequencing the most valuable type-strain genomes for metagenomic binning, comparative biology and taxonomic classification.</title>
        <authorList>
            <person name="Goeker M."/>
        </authorList>
    </citation>
    <scope>NUCLEOTIDE SEQUENCE [LARGE SCALE GENOMIC DNA]</scope>
    <source>
        <strain evidence="16 17">DSM 12751</strain>
    </source>
</reference>
<evidence type="ECO:0000256" key="11">
    <source>
        <dbReference type="ARBA" id="ARBA00023211"/>
    </source>
</evidence>
<dbReference type="InterPro" id="IPR000291">
    <property type="entry name" value="D-Ala_lig_Van_CS"/>
</dbReference>
<dbReference type="NCBIfam" id="TIGR01205">
    <property type="entry name" value="D_ala_D_alaTIGR"/>
    <property type="match status" value="1"/>
</dbReference>
<evidence type="ECO:0000256" key="12">
    <source>
        <dbReference type="ARBA" id="ARBA00023316"/>
    </source>
</evidence>
<keyword evidence="4 13" id="KW-0436">Ligase</keyword>
<dbReference type="Pfam" id="PF01820">
    <property type="entry name" value="Dala_Dala_lig_N"/>
    <property type="match status" value="1"/>
</dbReference>
<dbReference type="PIRSF" id="PIRSF039102">
    <property type="entry name" value="Ddl/VanB"/>
    <property type="match status" value="1"/>
</dbReference>
<comment type="function">
    <text evidence="13">Cell wall formation.</text>
</comment>
<dbReference type="NCBIfam" id="NF002528">
    <property type="entry name" value="PRK01966.1-4"/>
    <property type="match status" value="1"/>
</dbReference>
<keyword evidence="17" id="KW-1185">Reference proteome</keyword>
<dbReference type="PROSITE" id="PS50975">
    <property type="entry name" value="ATP_GRASP"/>
    <property type="match status" value="1"/>
</dbReference>
<dbReference type="HAMAP" id="MF_00047">
    <property type="entry name" value="Dala_Dala_lig"/>
    <property type="match status" value="1"/>
</dbReference>
<evidence type="ECO:0000256" key="2">
    <source>
        <dbReference type="ARBA" id="ARBA00001946"/>
    </source>
</evidence>
<gene>
    <name evidence="13" type="primary">ddl</name>
    <name evidence="16" type="ORF">J2S11_002668</name>
</gene>
<dbReference type="PROSITE" id="PS00843">
    <property type="entry name" value="DALA_DALA_LIGASE_1"/>
    <property type="match status" value="1"/>
</dbReference>
<evidence type="ECO:0000256" key="9">
    <source>
        <dbReference type="ARBA" id="ARBA00022960"/>
    </source>
</evidence>
<dbReference type="PROSITE" id="PS00844">
    <property type="entry name" value="DALA_DALA_LIGASE_2"/>
    <property type="match status" value="1"/>
</dbReference>
<dbReference type="InterPro" id="IPR013815">
    <property type="entry name" value="ATP_grasp_subdomain_1"/>
</dbReference>
<evidence type="ECO:0000256" key="6">
    <source>
        <dbReference type="ARBA" id="ARBA00022741"/>
    </source>
</evidence>
<comment type="subcellular location">
    <subcellularLocation>
        <location evidence="13">Cytoplasm</location>
    </subcellularLocation>
</comment>
<evidence type="ECO:0000256" key="5">
    <source>
        <dbReference type="ARBA" id="ARBA00022723"/>
    </source>
</evidence>
<keyword evidence="11" id="KW-0464">Manganese</keyword>
<organism evidence="16 17">
    <name type="scientific">Caldalkalibacillus horti</name>
    <dbReference type="NCBI Taxonomy" id="77523"/>
    <lineage>
        <taxon>Bacteria</taxon>
        <taxon>Bacillati</taxon>
        <taxon>Bacillota</taxon>
        <taxon>Bacilli</taxon>
        <taxon>Bacillales</taxon>
        <taxon>Bacillaceae</taxon>
        <taxon>Caldalkalibacillus</taxon>
    </lineage>
</organism>
<keyword evidence="7 14" id="KW-0067">ATP-binding</keyword>
<dbReference type="Gene3D" id="3.40.50.20">
    <property type="match status" value="1"/>
</dbReference>
<evidence type="ECO:0000256" key="1">
    <source>
        <dbReference type="ARBA" id="ARBA00001936"/>
    </source>
</evidence>
<keyword evidence="6 14" id="KW-0547">Nucleotide-binding</keyword>
<keyword evidence="13" id="KW-0963">Cytoplasm</keyword>
<dbReference type="InterPro" id="IPR011127">
    <property type="entry name" value="Dala_Dala_lig_N"/>
</dbReference>
<dbReference type="PANTHER" id="PTHR23132">
    <property type="entry name" value="D-ALANINE--D-ALANINE LIGASE"/>
    <property type="match status" value="1"/>
</dbReference>
<dbReference type="SUPFAM" id="SSF56059">
    <property type="entry name" value="Glutathione synthetase ATP-binding domain-like"/>
    <property type="match status" value="1"/>
</dbReference>
<evidence type="ECO:0000256" key="7">
    <source>
        <dbReference type="ARBA" id="ARBA00022840"/>
    </source>
</evidence>
<dbReference type="InterPro" id="IPR016185">
    <property type="entry name" value="PreATP-grasp_dom_sf"/>
</dbReference>
<feature type="domain" description="ATP-grasp" evidence="15">
    <location>
        <begin position="133"/>
        <end position="340"/>
    </location>
</feature>
<evidence type="ECO:0000256" key="14">
    <source>
        <dbReference type="PROSITE-ProRule" id="PRU00409"/>
    </source>
</evidence>
<dbReference type="InterPro" id="IPR011095">
    <property type="entry name" value="Dala_Dala_lig_C"/>
</dbReference>
<dbReference type="GO" id="GO:0008716">
    <property type="term" value="F:D-alanine-D-alanine ligase activity"/>
    <property type="evidence" value="ECO:0007669"/>
    <property type="project" value="UniProtKB-EC"/>
</dbReference>
<dbReference type="SUPFAM" id="SSF52440">
    <property type="entry name" value="PreATP-grasp domain"/>
    <property type="match status" value="1"/>
</dbReference>